<evidence type="ECO:0000256" key="2">
    <source>
        <dbReference type="ARBA" id="ARBA00022741"/>
    </source>
</evidence>
<dbReference type="RefSeq" id="WP_275939093.1">
    <property type="nucleotide sequence ID" value="NZ_WJIE01000001.1"/>
</dbReference>
<dbReference type="Pfam" id="PF13191">
    <property type="entry name" value="AAA_16"/>
    <property type="match status" value="1"/>
</dbReference>
<dbReference type="EMBL" id="WJIE01000001">
    <property type="protein sequence ID" value="MRG90727.1"/>
    <property type="molecule type" value="Genomic_DNA"/>
</dbReference>
<evidence type="ECO:0000313" key="8">
    <source>
        <dbReference type="Proteomes" id="UP000440224"/>
    </source>
</evidence>
<dbReference type="SMART" id="SM00220">
    <property type="entry name" value="S_TKc"/>
    <property type="match status" value="1"/>
</dbReference>
<dbReference type="SUPFAM" id="SSF52540">
    <property type="entry name" value="P-loop containing nucleoside triphosphate hydrolases"/>
    <property type="match status" value="1"/>
</dbReference>
<name>A0A6N7PFZ0_9BACT</name>
<dbReference type="PANTHER" id="PTHR43289:SF6">
    <property type="entry name" value="SERINE_THREONINE-PROTEIN KINASE NEKL-3"/>
    <property type="match status" value="1"/>
</dbReference>
<organism evidence="7 8">
    <name type="scientific">Polyangium spumosum</name>
    <dbReference type="NCBI Taxonomy" id="889282"/>
    <lineage>
        <taxon>Bacteria</taxon>
        <taxon>Pseudomonadati</taxon>
        <taxon>Myxococcota</taxon>
        <taxon>Polyangia</taxon>
        <taxon>Polyangiales</taxon>
        <taxon>Polyangiaceae</taxon>
        <taxon>Polyangium</taxon>
    </lineage>
</organism>
<dbReference type="PROSITE" id="PS50011">
    <property type="entry name" value="PROTEIN_KINASE_DOM"/>
    <property type="match status" value="1"/>
</dbReference>
<dbReference type="Pfam" id="PF00069">
    <property type="entry name" value="Pkinase"/>
    <property type="match status" value="1"/>
</dbReference>
<accession>A0A6N7PFZ0</accession>
<dbReference type="InterPro" id="IPR000719">
    <property type="entry name" value="Prot_kinase_dom"/>
</dbReference>
<dbReference type="PANTHER" id="PTHR43289">
    <property type="entry name" value="MITOGEN-ACTIVATED PROTEIN KINASE KINASE KINASE 20-RELATED"/>
    <property type="match status" value="1"/>
</dbReference>
<dbReference type="InterPro" id="IPR027417">
    <property type="entry name" value="P-loop_NTPase"/>
</dbReference>
<dbReference type="InterPro" id="IPR011009">
    <property type="entry name" value="Kinase-like_dom_sf"/>
</dbReference>
<evidence type="ECO:0000259" key="6">
    <source>
        <dbReference type="PROSITE" id="PS50011"/>
    </source>
</evidence>
<gene>
    <name evidence="7" type="ORF">GF068_02130</name>
</gene>
<dbReference type="SUPFAM" id="SSF56112">
    <property type="entry name" value="Protein kinase-like (PK-like)"/>
    <property type="match status" value="1"/>
</dbReference>
<reference evidence="7 8" key="1">
    <citation type="submission" date="2019-10" db="EMBL/GenBank/DDBJ databases">
        <title>A soil myxobacterium in the family Polyangiaceae.</title>
        <authorList>
            <person name="Li Y."/>
            <person name="Wang J."/>
        </authorList>
    </citation>
    <scope>NUCLEOTIDE SEQUENCE [LARGE SCALE GENOMIC DNA]</scope>
    <source>
        <strain evidence="7 8">DSM 14734</strain>
    </source>
</reference>
<evidence type="ECO:0000256" key="5">
    <source>
        <dbReference type="SAM" id="MobiDB-lite"/>
    </source>
</evidence>
<keyword evidence="1" id="KW-0808">Transferase</keyword>
<comment type="caution">
    <text evidence="7">The sequence shown here is derived from an EMBL/GenBank/DDBJ whole genome shotgun (WGS) entry which is preliminary data.</text>
</comment>
<evidence type="ECO:0000256" key="1">
    <source>
        <dbReference type="ARBA" id="ARBA00022679"/>
    </source>
</evidence>
<keyword evidence="8" id="KW-1185">Reference proteome</keyword>
<dbReference type="InterPro" id="IPR041664">
    <property type="entry name" value="AAA_16"/>
</dbReference>
<evidence type="ECO:0000256" key="3">
    <source>
        <dbReference type="ARBA" id="ARBA00022777"/>
    </source>
</evidence>
<dbReference type="Gene3D" id="1.25.40.10">
    <property type="entry name" value="Tetratricopeptide repeat domain"/>
    <property type="match status" value="1"/>
</dbReference>
<dbReference type="InterPro" id="IPR011990">
    <property type="entry name" value="TPR-like_helical_dom_sf"/>
</dbReference>
<feature type="domain" description="Protein kinase" evidence="6">
    <location>
        <begin position="10"/>
        <end position="270"/>
    </location>
</feature>
<keyword evidence="3 7" id="KW-0418">Kinase</keyword>
<dbReference type="CDD" id="cd14014">
    <property type="entry name" value="STKc_PknB_like"/>
    <property type="match status" value="1"/>
</dbReference>
<keyword evidence="2" id="KW-0547">Nucleotide-binding</keyword>
<keyword evidence="4" id="KW-0067">ATP-binding</keyword>
<dbReference type="GO" id="GO:0004674">
    <property type="term" value="F:protein serine/threonine kinase activity"/>
    <property type="evidence" value="ECO:0007669"/>
    <property type="project" value="TreeGrafter"/>
</dbReference>
<protein>
    <submittedName>
        <fullName evidence="7">Protein kinase</fullName>
    </submittedName>
</protein>
<dbReference type="InterPro" id="IPR008271">
    <property type="entry name" value="Ser/Thr_kinase_AS"/>
</dbReference>
<evidence type="ECO:0000313" key="7">
    <source>
        <dbReference type="EMBL" id="MRG90727.1"/>
    </source>
</evidence>
<dbReference type="SUPFAM" id="SSF48452">
    <property type="entry name" value="TPR-like"/>
    <property type="match status" value="1"/>
</dbReference>
<dbReference type="Gene3D" id="1.10.510.10">
    <property type="entry name" value="Transferase(Phosphotransferase) domain 1"/>
    <property type="match status" value="1"/>
</dbReference>
<dbReference type="Gene3D" id="3.30.200.20">
    <property type="entry name" value="Phosphorylase Kinase, domain 1"/>
    <property type="match status" value="1"/>
</dbReference>
<dbReference type="PROSITE" id="PS00108">
    <property type="entry name" value="PROTEIN_KINASE_ST"/>
    <property type="match status" value="1"/>
</dbReference>
<feature type="region of interest" description="Disordered" evidence="5">
    <location>
        <begin position="453"/>
        <end position="478"/>
    </location>
</feature>
<dbReference type="Proteomes" id="UP000440224">
    <property type="component" value="Unassembled WGS sequence"/>
</dbReference>
<sequence>MEGSVVAGRFLIERFAGKGGMGEVFRARDTRTGARVALKLLHAHVDGFEENERFEREARLLSELRHPAIVSYVAHGKARDGRPFLAIEWLPGRDLSQRLAEGPLSVRDCVTLLARTADALANVHRRGVVHRDIKPSNLFLRDGRVDRVTLLDFGIARLALPQSFLTHTGHIIGTPAYMAPEQARGEGELWPSTDVFSLGCVAFECLTGKPPFFAREIIAILAKILFEEVPSIEALRPATPPAFTALLARMLDKDPSRRPIDGAALRDELAALEMPLGDDTVLVPVNTPPPVSAALSGDVMQLLCIVFAIPVDEPEFAMPLTSNADGSTGRAFRDALRDRLIRLGGRVEWLADGSLAVIVPPAQSAIDQASQAARCALAVKEEWPRARVGLTTGRGVVKERLPIGDAIERAVSLLRMQGRAEPESGQIVMESGVSLDDLSAKLLEPRFEITTTEGKPVLSGERTSTTDESRPLLGRPTPCVGREQELSMLDLLWSGCVEESEARVVIVTAAPGAGKSRLRHEFLRRMEARGTPITIILGRGDLFSHGSPYGILSQSLRGFCGLAGGEPLEVQRAKLRERVSRHVPASEALRVSEFLGELCNVPFSSEDSMRLRAARSDPKLMHDQINWAFIDFVRAESAHQPLLFILEDLHWGDALTEKLVHRALGELADRPFMVLALARPEVHEIFPKLWEEHRPQLLRMRGLGKKACERLIRQVLGAALSDEQVARMIEQADGNALFLEEMIRAAADGKSDSAPETVMAMLQARLSRLDVRERHVVLAASVLGRRFVCEGVARVLGPHRSNQEIELALSFLVEKELLVARYDDPSPQSTEYTFRHALVRDAAYELLTPEDRVLGHRAVACYLEALGDADPSVIADHFQLGGDLTSAVPHYLRAAKQCCERFELSAMNRAIDRAVLAGASGEALGSLRALQCYVCYMSARHDEGIRPGMDALDLLPAGSNTWYKTLHALFSLTSQVGDTKLCGELLTLFDQVEPEPEGRGGLLEAASGVVCMFALGGARAPVERLLQRVMPIDAEIRAQYPEAHANFSIGLAIYAEHIAPDPWMHMVTSAEAASFFEKSGALREFVIVGAQQAMAEARLGATADSLATLRRVVDAAAKVKEAIPLCVSEWAQARAMLFSSEPMPMEVALEHAQAALKHGHEAPFYESHARLVLAKCLTGLERYDEAEQEARRAAEGLRGLALSRVDTLTALVHVLIAQGRTTEARACAEEGLQIIETVGSAGGLEVPMRLAVAVARRETGDIGGAREALRDTLAQIELRAEKIPDPVLRERYRNHGGENRRARELSRILSAD</sequence>
<evidence type="ECO:0000256" key="4">
    <source>
        <dbReference type="ARBA" id="ARBA00022840"/>
    </source>
</evidence>
<proteinExistence type="predicted"/>
<dbReference type="GO" id="GO:0005524">
    <property type="term" value="F:ATP binding"/>
    <property type="evidence" value="ECO:0007669"/>
    <property type="project" value="UniProtKB-KW"/>
</dbReference>